<dbReference type="InterPro" id="IPR000873">
    <property type="entry name" value="AMP-dep_synth/lig_dom"/>
</dbReference>
<comment type="caution">
    <text evidence="6">The sequence shown here is derived from an EMBL/GenBank/DDBJ whole genome shotgun (WGS) entry which is preliminary data.</text>
</comment>
<dbReference type="PANTHER" id="PTHR45527:SF1">
    <property type="entry name" value="FATTY ACID SYNTHASE"/>
    <property type="match status" value="1"/>
</dbReference>
<dbReference type="Pfam" id="PF00501">
    <property type="entry name" value="AMP-binding"/>
    <property type="match status" value="1"/>
</dbReference>
<dbReference type="SUPFAM" id="SSF47336">
    <property type="entry name" value="ACP-like"/>
    <property type="match status" value="1"/>
</dbReference>
<keyword evidence="3" id="KW-0597">Phosphoprotein</keyword>
<dbReference type="InterPro" id="IPR036736">
    <property type="entry name" value="ACP-like_sf"/>
</dbReference>
<dbReference type="PANTHER" id="PTHR45527">
    <property type="entry name" value="NONRIBOSOMAL PEPTIDE SYNTHETASE"/>
    <property type="match status" value="1"/>
</dbReference>
<organism evidence="6 7">
    <name type="scientific">Pedobacter lusitanus</name>
    <dbReference type="NCBI Taxonomy" id="1503925"/>
    <lineage>
        <taxon>Bacteria</taxon>
        <taxon>Pseudomonadati</taxon>
        <taxon>Bacteroidota</taxon>
        <taxon>Sphingobacteriia</taxon>
        <taxon>Sphingobacteriales</taxon>
        <taxon>Sphingobacteriaceae</taxon>
        <taxon>Pedobacter</taxon>
    </lineage>
</organism>
<dbReference type="InterPro" id="IPR023213">
    <property type="entry name" value="CAT-like_dom_sf"/>
</dbReference>
<comment type="cofactor">
    <cofactor evidence="1">
        <name>pantetheine 4'-phosphate</name>
        <dbReference type="ChEBI" id="CHEBI:47942"/>
    </cofactor>
</comment>
<dbReference type="InterPro" id="IPR001242">
    <property type="entry name" value="Condensation_dom"/>
</dbReference>
<dbReference type="Pfam" id="PF00668">
    <property type="entry name" value="Condensation"/>
    <property type="match status" value="1"/>
</dbReference>
<protein>
    <submittedName>
        <fullName evidence="6">Contig127, whole genome shotgun sequence</fullName>
    </submittedName>
</protein>
<keyword evidence="7" id="KW-1185">Reference proteome</keyword>
<dbReference type="Gene3D" id="3.40.50.980">
    <property type="match status" value="2"/>
</dbReference>
<dbReference type="SUPFAM" id="SSF56801">
    <property type="entry name" value="Acetyl-CoA synthetase-like"/>
    <property type="match status" value="1"/>
</dbReference>
<evidence type="ECO:0000256" key="4">
    <source>
        <dbReference type="SAM" id="MobiDB-lite"/>
    </source>
</evidence>
<dbReference type="InterPro" id="IPR045851">
    <property type="entry name" value="AMP-bd_C_sf"/>
</dbReference>
<reference evidence="6 7" key="1">
    <citation type="submission" date="2015-01" db="EMBL/GenBank/DDBJ databases">
        <title>Draft genome sequence of Pedobacter sp. NL19 isolated from sludge of an effluent treatment pond in an abandoned uranium mine.</title>
        <authorList>
            <person name="Santos T."/>
            <person name="Caetano T."/>
            <person name="Covas C."/>
            <person name="Cruz A."/>
            <person name="Mendo S."/>
        </authorList>
    </citation>
    <scope>NUCLEOTIDE SEQUENCE [LARGE SCALE GENOMIC DNA]</scope>
    <source>
        <strain evidence="6 7">NL19</strain>
    </source>
</reference>
<dbReference type="InterPro" id="IPR010071">
    <property type="entry name" value="AA_adenyl_dom"/>
</dbReference>
<evidence type="ECO:0000256" key="2">
    <source>
        <dbReference type="ARBA" id="ARBA00022450"/>
    </source>
</evidence>
<dbReference type="GO" id="GO:0043041">
    <property type="term" value="P:amino acid activation for nonribosomal peptide biosynthetic process"/>
    <property type="evidence" value="ECO:0007669"/>
    <property type="project" value="TreeGrafter"/>
</dbReference>
<dbReference type="PROSITE" id="PS50075">
    <property type="entry name" value="CARRIER"/>
    <property type="match status" value="1"/>
</dbReference>
<evidence type="ECO:0000313" key="7">
    <source>
        <dbReference type="Proteomes" id="UP000032049"/>
    </source>
</evidence>
<sequence length="1091" mass="123507">MSILTQNEQDKLLTGFSGLDFPYTEKTIVDLFEEQVGISGDQTALVFENTHLTYRELDQRANQLANCLIDEYKVKPGDVVSLIAERSENVIIALLGIMKTGAVYLPVDPGIPKKRMQHILTDAKVSMVITDSSLIFDNDFGSCPLFALDVQLSLLETSIESPGKLSKPNDIAYIIYTSGSTGQPKGVAIRHISISARSVGFNDYLGMTSNDNVLHFASIGFDASIYEVQLALLAGGKLIMAGSNEKNDINKFLELLDKQKISFATLPPAFMKLLERRELPYLKKLVSTGEGAALEDAIFYSGIKDFYNGYGPTETCIGATFYLADYNKRAQYRSNSNIPIGKPFYNTKVLVLDKDLALVPIGIPGELYVSGVGLSPGYINNENFTKERFLANPYSTDDKDRVIYKTGDLGKWNEDGELEYLGRVDDQVQIHGMRVELGEIEQVLMRNEFVKEAIVIVYENEGNKELVAYWVNRDERSSGIISSSDFKDFLRQYLPMYMIPAQFICLDAFPLNSNGKTDKKSLPDPAEFSNKETHIEPRNEEERQLLQIWKEVLKKENIGIRDNFFDVGGNSLNAVQISTRIYKSMNSLIEVKIIFSNPTIEHLASIINTKSLMEYQQITPIEEKPFYEISNAQKRLWILAQVGDKLAYNMPLTFILKGDLNRTAFQQAFEKLIDRHEVLRSTFKLIEGEPRQLIKAYKETGFEVGYINLDNERISDQELQELVTAEAQQVFDFEQGPLLRAKLVKLKDEEHLFLFTIHHIVADHWSMQIIVSELTAFYNDYSSGKIPVAEPLKIQYKDYASWINNSLSNDNLNIHQQYWLNKLQGELPVLNLPKDYEAASGRTSNGDVFHFTIAEELTKNLKDLAARYKASLYMTLLSAVNVLLFKYSDQTDILIGTSTTVRKHMELEDQVGLYLNQIVLRGQFNPLDSFAGLLDNIKEVTLEAYEHQIFPLDTLIESLNLKSVPGGGANLFDVMVDLQEINSADEGKSFDGIEVENYDTSNIFSRMDLTFNFKDYGQEIEGGIIYCKDLFSTNTIKEQAGYLIEILETIVQHPELTLVAVIKLCDNKISEIKGFQKLKKRENSLRKLMDL</sequence>
<dbReference type="CDD" id="cd19531">
    <property type="entry name" value="LCL_NRPS-like"/>
    <property type="match status" value="1"/>
</dbReference>
<dbReference type="InterPro" id="IPR020845">
    <property type="entry name" value="AMP-binding_CS"/>
</dbReference>
<dbReference type="EMBL" id="JXRA01000127">
    <property type="protein sequence ID" value="KIO74914.1"/>
    <property type="molecule type" value="Genomic_DNA"/>
</dbReference>
<evidence type="ECO:0000259" key="5">
    <source>
        <dbReference type="PROSITE" id="PS50075"/>
    </source>
</evidence>
<dbReference type="PROSITE" id="PS00012">
    <property type="entry name" value="PHOSPHOPANTETHEINE"/>
    <property type="match status" value="1"/>
</dbReference>
<dbReference type="Pfam" id="PF13193">
    <property type="entry name" value="AMP-binding_C"/>
    <property type="match status" value="1"/>
</dbReference>
<feature type="domain" description="Carrier" evidence="5">
    <location>
        <begin position="536"/>
        <end position="611"/>
    </location>
</feature>
<dbReference type="Proteomes" id="UP000032049">
    <property type="component" value="Unassembled WGS sequence"/>
</dbReference>
<dbReference type="InterPro" id="IPR025110">
    <property type="entry name" value="AMP-bd_C"/>
</dbReference>
<keyword evidence="2" id="KW-0596">Phosphopantetheine</keyword>
<evidence type="ECO:0000256" key="3">
    <source>
        <dbReference type="ARBA" id="ARBA00022553"/>
    </source>
</evidence>
<evidence type="ECO:0000256" key="1">
    <source>
        <dbReference type="ARBA" id="ARBA00001957"/>
    </source>
</evidence>
<dbReference type="FunFam" id="1.10.1200.10:FF:000005">
    <property type="entry name" value="Nonribosomal peptide synthetase 1"/>
    <property type="match status" value="1"/>
</dbReference>
<dbReference type="AlphaFoldDB" id="A0A0D0FR54"/>
<dbReference type="GO" id="GO:0003824">
    <property type="term" value="F:catalytic activity"/>
    <property type="evidence" value="ECO:0007669"/>
    <property type="project" value="InterPro"/>
</dbReference>
<evidence type="ECO:0000313" key="6">
    <source>
        <dbReference type="EMBL" id="KIO74914.1"/>
    </source>
</evidence>
<feature type="region of interest" description="Disordered" evidence="4">
    <location>
        <begin position="517"/>
        <end position="536"/>
    </location>
</feature>
<name>A0A0D0FR54_9SPHI</name>
<accession>A0A0D0FR54</accession>
<dbReference type="PROSITE" id="PS00455">
    <property type="entry name" value="AMP_BINDING"/>
    <property type="match status" value="1"/>
</dbReference>
<dbReference type="Gene3D" id="3.30.559.30">
    <property type="entry name" value="Nonribosomal peptide synthetase, condensation domain"/>
    <property type="match status" value="1"/>
</dbReference>
<dbReference type="Gene3D" id="1.10.1200.10">
    <property type="entry name" value="ACP-like"/>
    <property type="match status" value="1"/>
</dbReference>
<dbReference type="Gene3D" id="3.30.300.30">
    <property type="match status" value="1"/>
</dbReference>
<dbReference type="GO" id="GO:0044550">
    <property type="term" value="P:secondary metabolite biosynthetic process"/>
    <property type="evidence" value="ECO:0007669"/>
    <property type="project" value="TreeGrafter"/>
</dbReference>
<dbReference type="InterPro" id="IPR006162">
    <property type="entry name" value="Ppantetheine_attach_site"/>
</dbReference>
<dbReference type="NCBIfam" id="TIGR01733">
    <property type="entry name" value="AA-adenyl-dom"/>
    <property type="match status" value="1"/>
</dbReference>
<proteinExistence type="predicted"/>
<dbReference type="Gene3D" id="2.30.38.10">
    <property type="entry name" value="Luciferase, Domain 3"/>
    <property type="match status" value="1"/>
</dbReference>
<dbReference type="FunFam" id="3.40.50.980:FF:000001">
    <property type="entry name" value="Non-ribosomal peptide synthetase"/>
    <property type="match status" value="1"/>
</dbReference>
<dbReference type="GO" id="GO:0031177">
    <property type="term" value="F:phosphopantetheine binding"/>
    <property type="evidence" value="ECO:0007669"/>
    <property type="project" value="TreeGrafter"/>
</dbReference>
<dbReference type="Gene3D" id="3.30.559.10">
    <property type="entry name" value="Chloramphenicol acetyltransferase-like domain"/>
    <property type="match status" value="1"/>
</dbReference>
<dbReference type="Pfam" id="PF00550">
    <property type="entry name" value="PP-binding"/>
    <property type="match status" value="1"/>
</dbReference>
<dbReference type="SUPFAM" id="SSF52777">
    <property type="entry name" value="CoA-dependent acyltransferases"/>
    <property type="match status" value="2"/>
</dbReference>
<dbReference type="InterPro" id="IPR009081">
    <property type="entry name" value="PP-bd_ACP"/>
</dbReference>
<dbReference type="GO" id="GO:0005737">
    <property type="term" value="C:cytoplasm"/>
    <property type="evidence" value="ECO:0007669"/>
    <property type="project" value="TreeGrafter"/>
</dbReference>
<gene>
    <name evidence="6" type="ORF">TH53_23845</name>
</gene>
<dbReference type="STRING" id="1503925.TH53_23845"/>
<dbReference type="CDD" id="cd05930">
    <property type="entry name" value="A_NRPS"/>
    <property type="match status" value="1"/>
</dbReference>